<dbReference type="PANTHER" id="PTHR47236:SF4">
    <property type="entry name" value="GENE 9195-RELATED"/>
    <property type="match status" value="1"/>
</dbReference>
<proteinExistence type="predicted"/>
<evidence type="ECO:0000256" key="6">
    <source>
        <dbReference type="ARBA" id="ARBA00023136"/>
    </source>
</evidence>
<evidence type="ECO:0000256" key="4">
    <source>
        <dbReference type="ARBA" id="ARBA00022692"/>
    </source>
</evidence>
<dbReference type="GO" id="GO:0012505">
    <property type="term" value="C:endomembrane system"/>
    <property type="evidence" value="ECO:0007669"/>
    <property type="project" value="UniProtKB-SubCell"/>
</dbReference>
<dbReference type="VEuPathDB" id="FungiDB:KRP23_3020"/>
<dbReference type="GO" id="GO:0016760">
    <property type="term" value="F:cellulose synthase (UDP-forming) activity"/>
    <property type="evidence" value="ECO:0007669"/>
    <property type="project" value="InterPro"/>
</dbReference>
<feature type="transmembrane region" description="Helical" evidence="9">
    <location>
        <begin position="907"/>
        <end position="925"/>
    </location>
</feature>
<feature type="transmembrane region" description="Helical" evidence="9">
    <location>
        <begin position="36"/>
        <end position="60"/>
    </location>
</feature>
<comment type="subcellular location">
    <subcellularLocation>
        <location evidence="1">Endomembrane system</location>
        <topology evidence="1">Multi-pass membrane protein</topology>
    </subcellularLocation>
</comment>
<evidence type="ECO:0000256" key="8">
    <source>
        <dbReference type="SAM" id="MobiDB-lite"/>
    </source>
</evidence>
<reference evidence="10" key="2">
    <citation type="submission" date="2015-06" db="UniProtKB">
        <authorList>
            <consortium name="EnsemblProtists"/>
        </authorList>
    </citation>
    <scope>IDENTIFICATION</scope>
    <source>
        <strain evidence="10">Pr102</strain>
    </source>
</reference>
<feature type="transmembrane region" description="Helical" evidence="9">
    <location>
        <begin position="875"/>
        <end position="895"/>
    </location>
</feature>
<dbReference type="VEuPathDB" id="FungiDB:KRP22_14982"/>
<dbReference type="Gene3D" id="3.90.550.10">
    <property type="entry name" value="Spore Coat Polysaccharide Biosynthesis Protein SpsA, Chain A"/>
    <property type="match status" value="1"/>
</dbReference>
<feature type="transmembrane region" description="Helical" evidence="9">
    <location>
        <begin position="92"/>
        <end position="109"/>
    </location>
</feature>
<feature type="transmembrane region" description="Helical" evidence="9">
    <location>
        <begin position="209"/>
        <end position="227"/>
    </location>
</feature>
<feature type="compositionally biased region" description="Polar residues" evidence="8">
    <location>
        <begin position="1798"/>
        <end position="1813"/>
    </location>
</feature>
<evidence type="ECO:0000256" key="2">
    <source>
        <dbReference type="ARBA" id="ARBA00022676"/>
    </source>
</evidence>
<dbReference type="Gene3D" id="2.10.50.10">
    <property type="entry name" value="Tumor Necrosis Factor Receptor, subunit A, domain 2"/>
    <property type="match status" value="1"/>
</dbReference>
<evidence type="ECO:0000313" key="10">
    <source>
        <dbReference type="EnsemblProtists" id="Phyra96524"/>
    </source>
</evidence>
<feature type="transmembrane region" description="Helical" evidence="9">
    <location>
        <begin position="498"/>
        <end position="518"/>
    </location>
</feature>
<dbReference type="EnsemblProtists" id="Phyra96524">
    <property type="protein sequence ID" value="Phyra96524"/>
    <property type="gene ID" value="Phyra96524"/>
</dbReference>
<feature type="coiled-coil region" evidence="7">
    <location>
        <begin position="2171"/>
        <end position="2219"/>
    </location>
</feature>
<organism evidence="10 11">
    <name type="scientific">Phytophthora ramorum</name>
    <name type="common">Sudden oak death agent</name>
    <dbReference type="NCBI Taxonomy" id="164328"/>
    <lineage>
        <taxon>Eukaryota</taxon>
        <taxon>Sar</taxon>
        <taxon>Stramenopiles</taxon>
        <taxon>Oomycota</taxon>
        <taxon>Peronosporomycetes</taxon>
        <taxon>Peronosporales</taxon>
        <taxon>Peronosporaceae</taxon>
        <taxon>Phytophthora</taxon>
    </lineage>
</organism>
<reference evidence="11" key="1">
    <citation type="journal article" date="2006" name="Science">
        <title>Phytophthora genome sequences uncover evolutionary origins and mechanisms of pathogenesis.</title>
        <authorList>
            <person name="Tyler B.M."/>
            <person name="Tripathy S."/>
            <person name="Zhang X."/>
            <person name="Dehal P."/>
            <person name="Jiang R.H."/>
            <person name="Aerts A."/>
            <person name="Arredondo F.D."/>
            <person name="Baxter L."/>
            <person name="Bensasson D."/>
            <person name="Beynon J.L."/>
            <person name="Chapman J."/>
            <person name="Damasceno C.M."/>
            <person name="Dorrance A.E."/>
            <person name="Dou D."/>
            <person name="Dickerman A.W."/>
            <person name="Dubchak I.L."/>
            <person name="Garbelotto M."/>
            <person name="Gijzen M."/>
            <person name="Gordon S.G."/>
            <person name="Govers F."/>
            <person name="Grunwald N.J."/>
            <person name="Huang W."/>
            <person name="Ivors K.L."/>
            <person name="Jones R.W."/>
            <person name="Kamoun S."/>
            <person name="Krampis K."/>
            <person name="Lamour K.H."/>
            <person name="Lee M.K."/>
            <person name="McDonald W.H."/>
            <person name="Medina M."/>
            <person name="Meijer H.J."/>
            <person name="Nordberg E.K."/>
            <person name="Maclean D.J."/>
            <person name="Ospina-Giraldo M.D."/>
            <person name="Morris P.F."/>
            <person name="Phuntumart V."/>
            <person name="Putnam N.H."/>
            <person name="Rash S."/>
            <person name="Rose J.K."/>
            <person name="Sakihama Y."/>
            <person name="Salamov A.A."/>
            <person name="Savidor A."/>
            <person name="Scheuring C.F."/>
            <person name="Smith B.M."/>
            <person name="Sobral B.W."/>
            <person name="Terry A."/>
            <person name="Torto-Alalibo T.A."/>
            <person name="Win J."/>
            <person name="Xu Z."/>
            <person name="Zhang H."/>
            <person name="Grigoriev I.V."/>
            <person name="Rokhsar D.S."/>
            <person name="Boore J.L."/>
        </authorList>
    </citation>
    <scope>NUCLEOTIDE SEQUENCE [LARGE SCALE GENOMIC DNA]</scope>
    <source>
        <strain evidence="11">Pr102</strain>
    </source>
</reference>
<sequence>MGLTGAGIIASVVGILGGVSLSCGGWSSLSLGARSLFVTTQFLSAFAMGFVVAFTAIVSLSDTNEWVAVAAGGGAGFLIALIVGFMTFFGPYILILITGGLIACYLLLIDSYDGINVFPSDNQLARQEFVIAFMIIFELVCCSSSKTSELENHRFKYIVFSAITGGWMAADGVSRLVDSSAVLSDVAYTSFQEGGKAALKGIDSSAQTLMFLIWGAVFVVGGLNQLSMRWGLMCYNRVGAHAQLGPVEEQMPELPTGATLPAQAMTERVRLVCENCFATVPSGTAFCTECGEAMPSDDANPDVSISQAQMPSVSMNNKSQVPDRWQQVPNRTYMSTTSFVDPKNAKTGGVSMKDNGRSIRFMDSGVQGPDGKMSQYNDSIAGVRNYYEPSFRSFAMSTYSIANRAAEPVETPNIRKYKMSGSGMFHLFYFGTAATGIFWLYYLTTMYPQQYFCDHARPTLPCSELPTSETTGCYSSTVNFDSSSGDGYCIQDVPFMSWLMYAMMIFSEFLNYFLGLLFNFSMWRPIRRGARYMNDFKPPIPKEQWPTVDIFLCHYMEPVTDSMQTLKNCLAMQYPPELLHIFILDDGYTKSVWDANNHFKVTVNTKVIEICGDLRGDLARLMHERVVGPVQDDASLKSWRRQHSSVRELRKEGGKGVQRRDCAVGSLSDDYDYRDRGIPRVTFIGRMKPEDFEGDAKDRIRLCEGAVPETVAAAMGQKKRWAKGAVQILLMKNESEVDPDWRPPRVPAPDPKPSLAFPRKMFFYDSVLYPFGSIPALCYVCIAIYYLCTGDAPIYARGTKFLYSFLPVTFCRWVLNLLANRAVDNNDVWRAQQTWFSFSFITMMAIFEACQARITGKDKSWANTGAGQKTSWTEIPNVLMFFTLLFSQLVALIRFFEYENATNPWNYVSAMFFGFFVMSQFYPMVKMSITEYCGWDHTAATFTANVFGSLLVVYIVVFVQLWQVYYEGNLQVAQGTAASSWPPGRRVQRVCVFEGFYPVPGATTTQPCPGTLPCPPGSYCAGGERRPCPAGVYGAEEGLRTQQCSAPCPEGFYCPEGTATPIECGAADRYCPLSSSQPEPVPEGFYALGGEPTDRRRSSISPCSPGSFCVAGTSQRCPAGTYGATAQLSTPKCSGQCPVGHYCPKTSVRPTPCPAGTFGATAGLTDASCSGVCPVGYACPEGTASATTWPCEHDTFCPAGSAEPGAPRRGSHVVELTSTEEAACPLGSFCSPDEAPGGSRLCPAGTFGSVSGLASAACSGLCTAGYYCPRGSTSDTQLPCGSVNVFCPPGSALPVQVASGYYTVGDQKATKDSLTEDALAAERDKDRTTRVAQRRCEPGHYCVDGERHACPAGTFGNKAGLTTTDCSGLCAAGYYCPEGSIVAQAVACATSAAFCPQGSALPTATAEGYCAVSEHSPAGARWISQRTAKAGEFAWRGTCYPCPAGAFGSEELETRPTCSGPCAAGYYCPPGSTTPTQRECGSASVYCPAASAKPWEVFQGYYTSLGVRAIPPNATHAPGCEPGRYRDDSSTVSAFMDVVTGRSPITVNYGDYSFPVAQCVACPAGTFKPGTGDGLELCQPCPEFTTVSTSDRRSCSCFRLAGGGSFDASIFALYFDKATLRCELAPKVLVATLGDGVASNASLYTRSEQFPCERGYSCRDGVRSPCPAGYYGDGSLETRTTCAGVCSRGFYCPPASRNSTARVCGDASVFCPSGSAIPTPVWPGYYSVRLLPDGASSLLVSDVGFEEYSVASSGEQAPTNEAIRDAQRMSEAGTFCVDGKKILCPAGRYGEKPGETSPLWSTSPTQRSPTPQRIQPGYYSVGVTNTTRFYQRPCEPGYFCIDGIKYQCPAGTYGATSGLSSAACSGKCAPGYYCPSYPGPPSVSRTQNECGDSTVFCPEGTGNEPSFVLSGYYSVLTSGMADDGRNATQNDEKVCPKGFYCRQGIRIRCPEGTYGDTEGLSASSCSGWCPAGYFCPFATTDYRLNPCAPGTYASKGAAVCISCPTSSQSRTSVLKTFQLLPTEEAEKPPCTTHRECVVDAFSTEKGYYVKYDDGEEQWELDAGKHSIRFLTEPDSARVSVREEADNNEGSVRSDQEEEEGEEDYEDDHEDEDGASEAEPNDDEEAASPSSEKEKLAMLGKSDRVATSTQPQPPVKPARAFMRTSAAFFRDEETLRELRQELIQEKKALTNQQHTLAMQLTEKEQVSSALKSELQQLKTSAALANVMRQVPRSSALNRSPSGTLKGASKPKTAAQWGERALDQKLENQCLTEDLLVLKTAVQDKQLAVQRKQKQRDEMGAKLARVPHRHLCTLVDLQVEVARLLEEKRALESQSPLPPSRADNERLVSVKASSATKTALQNELTSLEVTAERYKEELRHWELKIDCEKARLTPLETRLASLQQELQRYENSQVLLRSVFLRLGPESRDGCVSLEAALTAFQTLAPLDRPTLSTEDMKGRLEGSEILPSD</sequence>
<feature type="compositionally biased region" description="Basic and acidic residues" evidence="8">
    <location>
        <begin position="2130"/>
        <end position="2143"/>
    </location>
</feature>
<evidence type="ECO:0000256" key="5">
    <source>
        <dbReference type="ARBA" id="ARBA00022989"/>
    </source>
</evidence>
<dbReference type="InParanoid" id="H3HDW3"/>
<feature type="transmembrane region" description="Helical" evidence="9">
    <location>
        <begin position="767"/>
        <end position="787"/>
    </location>
</feature>
<keyword evidence="6 9" id="KW-0472">Membrane</keyword>
<feature type="compositionally biased region" description="Acidic residues" evidence="8">
    <location>
        <begin position="2095"/>
        <end position="2125"/>
    </location>
</feature>
<dbReference type="VEuPathDB" id="FungiDB:KRP22_14981"/>
<feature type="transmembrane region" description="Helical" evidence="9">
    <location>
        <begin position="6"/>
        <end position="29"/>
    </location>
</feature>
<feature type="region of interest" description="Disordered" evidence="8">
    <location>
        <begin position="1792"/>
        <end position="1813"/>
    </location>
</feature>
<dbReference type="VEuPathDB" id="FungiDB:KRP23_3019"/>
<dbReference type="GO" id="GO:0030244">
    <property type="term" value="P:cellulose biosynthetic process"/>
    <property type="evidence" value="ECO:0007669"/>
    <property type="project" value="InterPro"/>
</dbReference>
<dbReference type="VEuPathDB" id="FungiDB:KRP23_3018"/>
<dbReference type="VEuPathDB" id="FungiDB:KRP23_3017"/>
<keyword evidence="3" id="KW-0808">Transferase</keyword>
<dbReference type="SMART" id="SM01411">
    <property type="entry name" value="Ephrin_rec_like"/>
    <property type="match status" value="10"/>
</dbReference>
<feature type="transmembrane region" description="Helical" evidence="9">
    <location>
        <begin position="66"/>
        <end position="85"/>
    </location>
</feature>
<feature type="coiled-coil region" evidence="7">
    <location>
        <begin position="2312"/>
        <end position="2417"/>
    </location>
</feature>
<dbReference type="GO" id="GO:0016020">
    <property type="term" value="C:membrane"/>
    <property type="evidence" value="ECO:0007669"/>
    <property type="project" value="InterPro"/>
</dbReference>
<dbReference type="SMR" id="H3HDW3"/>
<dbReference type="VEuPathDB" id="FungiDB:KRP23_2998"/>
<feature type="transmembrane region" description="Helical" evidence="9">
    <location>
        <begin position="937"/>
        <end position="962"/>
    </location>
</feature>
<feature type="transmembrane region" description="Helical" evidence="9">
    <location>
        <begin position="157"/>
        <end position="177"/>
    </location>
</feature>
<keyword evidence="7" id="KW-0175">Coiled coil</keyword>
<feature type="region of interest" description="Disordered" evidence="8">
    <location>
        <begin position="2230"/>
        <end position="2250"/>
    </location>
</feature>
<dbReference type="eggNOG" id="ENOG502QQSH">
    <property type="taxonomic scope" value="Eukaryota"/>
</dbReference>
<keyword evidence="2" id="KW-0328">Glycosyltransferase</keyword>
<dbReference type="EMBL" id="DS566080">
    <property type="status" value="NOT_ANNOTATED_CDS"/>
    <property type="molecule type" value="Genomic_DNA"/>
</dbReference>
<feature type="region of interest" description="Disordered" evidence="8">
    <location>
        <begin position="2077"/>
        <end position="2158"/>
    </location>
</feature>
<dbReference type="VEuPathDB" id="FungiDB:KRP23_3016"/>
<accession>H3HDW3</accession>
<dbReference type="STRING" id="164328.H3HDW3"/>
<dbReference type="PANTHER" id="PTHR47236">
    <property type="entry name" value="GENE, 32742-RELATED-RELATED"/>
    <property type="match status" value="1"/>
</dbReference>
<dbReference type="HOGENOM" id="CLU_228774_0_0_1"/>
<keyword evidence="11" id="KW-1185">Reference proteome</keyword>
<dbReference type="OMA" id="GSASVYC"/>
<feature type="compositionally biased region" description="Polar residues" evidence="8">
    <location>
        <begin position="2230"/>
        <end position="2241"/>
    </location>
</feature>
<keyword evidence="5 9" id="KW-1133">Transmembrane helix</keyword>
<dbReference type="VEuPathDB" id="FungiDB:KRP22_14980"/>
<name>H3HDW3_PHYRM</name>
<evidence type="ECO:0000256" key="7">
    <source>
        <dbReference type="SAM" id="Coils"/>
    </source>
</evidence>
<dbReference type="Pfam" id="PF03552">
    <property type="entry name" value="Cellulose_synt"/>
    <property type="match status" value="1"/>
</dbReference>
<dbReference type="Proteomes" id="UP000005238">
    <property type="component" value="Unassembled WGS sequence"/>
</dbReference>
<keyword evidence="4 9" id="KW-0812">Transmembrane</keyword>
<evidence type="ECO:0000256" key="9">
    <source>
        <dbReference type="SAM" id="Phobius"/>
    </source>
</evidence>
<feature type="region of interest" description="Disordered" evidence="8">
    <location>
        <begin position="2447"/>
        <end position="2468"/>
    </location>
</feature>
<dbReference type="InterPro" id="IPR029044">
    <property type="entry name" value="Nucleotide-diphossugar_trans"/>
</dbReference>
<protein>
    <submittedName>
        <fullName evidence="10">Cellulose synthase 3</fullName>
    </submittedName>
</protein>
<dbReference type="InterPro" id="IPR005150">
    <property type="entry name" value="Cellulose_synth"/>
</dbReference>
<evidence type="ECO:0000313" key="11">
    <source>
        <dbReference type="Proteomes" id="UP000005238"/>
    </source>
</evidence>
<evidence type="ECO:0000256" key="3">
    <source>
        <dbReference type="ARBA" id="ARBA00022679"/>
    </source>
</evidence>
<evidence type="ECO:0000256" key="1">
    <source>
        <dbReference type="ARBA" id="ARBA00004127"/>
    </source>
</evidence>
<feature type="transmembrane region" description="Helical" evidence="9">
    <location>
        <begin position="424"/>
        <end position="442"/>
    </location>
</feature>